<name>A0A3M5VB92_PSESX</name>
<evidence type="ECO:0000313" key="1">
    <source>
        <dbReference type="EMBL" id="RMU54737.1"/>
    </source>
</evidence>
<evidence type="ECO:0000313" key="2">
    <source>
        <dbReference type="Proteomes" id="UP000280395"/>
    </source>
</evidence>
<comment type="caution">
    <text evidence="1">The sequence shown here is derived from an EMBL/GenBank/DDBJ whole genome shotgun (WGS) entry which is preliminary data.</text>
</comment>
<protein>
    <submittedName>
        <fullName evidence="1">Uncharacterized protein</fullName>
    </submittedName>
</protein>
<dbReference type="EMBL" id="RBUA01000820">
    <property type="protein sequence ID" value="RMU54737.1"/>
    <property type="molecule type" value="Genomic_DNA"/>
</dbReference>
<accession>A0A3M5VB92</accession>
<proteinExistence type="predicted"/>
<dbReference type="Proteomes" id="UP000280395">
    <property type="component" value="Unassembled WGS sequence"/>
</dbReference>
<gene>
    <name evidence="1" type="ORF">ALP29_201211</name>
</gene>
<sequence>MLGEPQLNAFEHCYRWIFEERIHDWLKKTDPLAFAKQTDDQIESWLKQALDGAMAWGLTSEYALATWADICHEWGLDFTDQPQGPYQSWRTLYPEHLQLSPELRIDALDEYRQKTRNTTDAQHDR</sequence>
<reference evidence="1 2" key="1">
    <citation type="submission" date="2018-08" db="EMBL/GenBank/DDBJ databases">
        <title>Recombination of ecologically and evolutionarily significant loci maintains genetic cohesion in the Pseudomonas syringae species complex.</title>
        <authorList>
            <person name="Dillon M."/>
            <person name="Thakur S."/>
            <person name="Almeida R.N.D."/>
            <person name="Weir B.S."/>
            <person name="Guttman D.S."/>
        </authorList>
    </citation>
    <scope>NUCLEOTIDE SEQUENCE [LARGE SCALE GENOMIC DNA]</scope>
    <source>
        <strain evidence="1 2">ICMP 14479</strain>
    </source>
</reference>
<organism evidence="1 2">
    <name type="scientific">Pseudomonas syringae pv. avii</name>
    <dbReference type="NCBI Taxonomy" id="663959"/>
    <lineage>
        <taxon>Bacteria</taxon>
        <taxon>Pseudomonadati</taxon>
        <taxon>Pseudomonadota</taxon>
        <taxon>Gammaproteobacteria</taxon>
        <taxon>Pseudomonadales</taxon>
        <taxon>Pseudomonadaceae</taxon>
        <taxon>Pseudomonas</taxon>
        <taxon>Pseudomonas syringae</taxon>
    </lineage>
</organism>
<dbReference type="AlphaFoldDB" id="A0A3M5VB92"/>